<evidence type="ECO:0000256" key="2">
    <source>
        <dbReference type="ARBA" id="ARBA00004496"/>
    </source>
</evidence>
<dbReference type="PhylomeDB" id="A7RZL1"/>
<keyword evidence="3" id="KW-0963">Cytoplasm</keyword>
<evidence type="ECO:0000256" key="6">
    <source>
        <dbReference type="SAM" id="Coils"/>
    </source>
</evidence>
<dbReference type="InterPro" id="IPR000237">
    <property type="entry name" value="GRIP_dom"/>
</dbReference>
<keyword evidence="4 6" id="KW-0175">Coiled coil</keyword>
<feature type="coiled-coil region" evidence="6">
    <location>
        <begin position="6"/>
        <end position="40"/>
    </location>
</feature>
<accession>A7RZL1</accession>
<dbReference type="Gene3D" id="1.10.220.60">
    <property type="entry name" value="GRIP domain"/>
    <property type="match status" value="1"/>
</dbReference>
<feature type="non-terminal residue" evidence="9">
    <location>
        <position position="755"/>
    </location>
</feature>
<feature type="domain" description="GRIP" evidence="8">
    <location>
        <begin position="710"/>
        <end position="755"/>
    </location>
</feature>
<dbReference type="InterPro" id="IPR051952">
    <property type="entry name" value="Golgi-autophagy_related"/>
</dbReference>
<evidence type="ECO:0000256" key="1">
    <source>
        <dbReference type="ARBA" id="ARBA00004184"/>
    </source>
</evidence>
<keyword evidence="10" id="KW-1185">Reference proteome</keyword>
<evidence type="ECO:0000256" key="3">
    <source>
        <dbReference type="ARBA" id="ARBA00022490"/>
    </source>
</evidence>
<proteinExistence type="predicted"/>
<sequence>MERKSRSELIKIIEAQKEQLSRYESKLRDVVHAYKNLLKEKEALDASIKVLTTAQQSHTKHPRSSKKKGHDASPVADGPKGVGLEGEGKPSKKEIVSDVKMVAQGKPAGVGVKDHPLAVNEPSGQTETQGNDKQDGPDGKGLNEDGDDDKNEQDQVLTLSSTLKTVMEQKAMMEANYQADKKKMMHDFEGKQKEMEAEREKLTEKLKELETQTKELKLRMRQEQQNREEEEKNHALMLRELQLLLSEERTQKEELEQQLDDMKDMLESSKHFPESKARDYENCISQLRKELKELKERLEKAEEKSSKPSPLLVQLQEEMAEMKREHMEAVSREQKRANDAEDKLKLITCVEEDRVADLETKLSELSEVVGSYEKLRFHDQEVIHKLKERLQQLDTENTALTLHSPVGEGVPDNNIQTVAEIDSLRDQVQKLRTVLKLAAARNQPNLPVVCFFCLLELEGLSKSELESILNSDPTHNACQQELRQLKDEFERYKAKTQLLHRSKSLKEITTQLEDLDKLKARNAGLEKRLKDMEEYSHQRENELTSVVSQLRMDLHTAEERYQKGREDSELIYRHKVSELEKQVVKQRERTLELIAEKDAEIESLRMRSPSSSNPGGSGSAFAYSRKFMDLPVAPQEGDEICTLSQVSSAEPGLLIHYAQQQARRDAENSALRREKNDLEDDFRDCTLREAKTRDQCETLKEEIRKLERDRSRETANLEYLKNIILRFMMTTSYSVKEQMITAIATILQFSPKEVQ</sequence>
<reference evidence="9 10" key="1">
    <citation type="journal article" date="2007" name="Science">
        <title>Sea anemone genome reveals ancestral eumetazoan gene repertoire and genomic organization.</title>
        <authorList>
            <person name="Putnam N.H."/>
            <person name="Srivastava M."/>
            <person name="Hellsten U."/>
            <person name="Dirks B."/>
            <person name="Chapman J."/>
            <person name="Salamov A."/>
            <person name="Terry A."/>
            <person name="Shapiro H."/>
            <person name="Lindquist E."/>
            <person name="Kapitonov V.V."/>
            <person name="Jurka J."/>
            <person name="Genikhovich G."/>
            <person name="Grigoriev I.V."/>
            <person name="Lucas S.M."/>
            <person name="Steele R.E."/>
            <person name="Finnerty J.R."/>
            <person name="Technau U."/>
            <person name="Martindale M.Q."/>
            <person name="Rokhsar D.S."/>
        </authorList>
    </citation>
    <scope>NUCLEOTIDE SEQUENCE [LARGE SCALE GENOMIC DNA]</scope>
    <source>
        <strain evidence="10">CH2 X CH6</strain>
    </source>
</reference>
<dbReference type="Pfam" id="PF01465">
    <property type="entry name" value="GRIP"/>
    <property type="match status" value="1"/>
</dbReference>
<feature type="coiled-coil region" evidence="6">
    <location>
        <begin position="668"/>
        <end position="723"/>
    </location>
</feature>
<keyword evidence="5" id="KW-0472">Membrane</keyword>
<comment type="subcellular location">
    <subcellularLocation>
        <location evidence="2">Cytoplasm</location>
    </subcellularLocation>
    <subcellularLocation>
        <location evidence="1">Endomembrane system</location>
        <topology evidence="1">Peripheral membrane protein</topology>
    </subcellularLocation>
</comment>
<evidence type="ECO:0000313" key="10">
    <source>
        <dbReference type="Proteomes" id="UP000001593"/>
    </source>
</evidence>
<feature type="coiled-coil region" evidence="6">
    <location>
        <begin position="185"/>
        <end position="441"/>
    </location>
</feature>
<evidence type="ECO:0000256" key="7">
    <source>
        <dbReference type="SAM" id="MobiDB-lite"/>
    </source>
</evidence>
<feature type="compositionally biased region" description="Basic and acidic residues" evidence="7">
    <location>
        <begin position="86"/>
        <end position="97"/>
    </location>
</feature>
<dbReference type="GO" id="GO:0005794">
    <property type="term" value="C:Golgi apparatus"/>
    <property type="evidence" value="ECO:0000318"/>
    <property type="project" value="GO_Central"/>
</dbReference>
<dbReference type="SMART" id="SM00755">
    <property type="entry name" value="Grip"/>
    <property type="match status" value="1"/>
</dbReference>
<evidence type="ECO:0000259" key="8">
    <source>
        <dbReference type="PROSITE" id="PS50913"/>
    </source>
</evidence>
<organism evidence="9 10">
    <name type="scientific">Nematostella vectensis</name>
    <name type="common">Starlet sea anemone</name>
    <dbReference type="NCBI Taxonomy" id="45351"/>
    <lineage>
        <taxon>Eukaryota</taxon>
        <taxon>Metazoa</taxon>
        <taxon>Cnidaria</taxon>
        <taxon>Anthozoa</taxon>
        <taxon>Hexacorallia</taxon>
        <taxon>Actiniaria</taxon>
        <taxon>Edwardsiidae</taxon>
        <taxon>Nematostella</taxon>
    </lineage>
</organism>
<dbReference type="AlphaFoldDB" id="A7RZL1"/>
<feature type="region of interest" description="Disordered" evidence="7">
    <location>
        <begin position="52"/>
        <end position="160"/>
    </location>
</feature>
<dbReference type="InParanoid" id="A7RZL1"/>
<evidence type="ECO:0000256" key="4">
    <source>
        <dbReference type="ARBA" id="ARBA00023054"/>
    </source>
</evidence>
<dbReference type="STRING" id="45351.A7RZL1"/>
<feature type="compositionally biased region" description="Basic residues" evidence="7">
    <location>
        <begin position="58"/>
        <end position="69"/>
    </location>
</feature>
<feature type="compositionally biased region" description="Basic and acidic residues" evidence="7">
    <location>
        <begin position="130"/>
        <end position="143"/>
    </location>
</feature>
<evidence type="ECO:0000256" key="5">
    <source>
        <dbReference type="ARBA" id="ARBA00023136"/>
    </source>
</evidence>
<dbReference type="PROSITE" id="PS50913">
    <property type="entry name" value="GRIP"/>
    <property type="match status" value="1"/>
</dbReference>
<dbReference type="eggNOG" id="ENOG502QQ2S">
    <property type="taxonomic scope" value="Eukaryota"/>
</dbReference>
<name>A7RZL1_NEMVE</name>
<gene>
    <name evidence="9" type="ORF">NEMVEDRAFT_v1g98868</name>
</gene>
<feature type="coiled-coil region" evidence="6">
    <location>
        <begin position="475"/>
        <end position="596"/>
    </location>
</feature>
<dbReference type="HOGENOM" id="CLU_020679_0_0_1"/>
<dbReference type="EMBL" id="DS469557">
    <property type="protein sequence ID" value="EDO43114.1"/>
    <property type="molecule type" value="Genomic_DNA"/>
</dbReference>
<protein>
    <recommendedName>
        <fullName evidence="8">GRIP domain-containing protein</fullName>
    </recommendedName>
</protein>
<evidence type="ECO:0000313" key="9">
    <source>
        <dbReference type="EMBL" id="EDO43114.1"/>
    </source>
</evidence>
<dbReference type="PANTHER" id="PTHR23157:SF25">
    <property type="entry name" value="GRIP AND COILED-COIL DOMAIN-CONTAINING PROTEIN 1"/>
    <property type="match status" value="1"/>
</dbReference>
<dbReference type="OMA" id="AEMQAIN"/>
<dbReference type="PANTHER" id="PTHR23157">
    <property type="entry name" value="GRIP AND COILED-COIL DOMAIN-CONTAINING PROTEIN 1"/>
    <property type="match status" value="1"/>
</dbReference>
<dbReference type="Proteomes" id="UP000001593">
    <property type="component" value="Unassembled WGS sequence"/>
</dbReference>